<gene>
    <name evidence="1" type="ORF">GGX14DRAFT_701119</name>
</gene>
<name>A0AAD6Y499_9AGAR</name>
<dbReference type="EMBL" id="JARJCW010000107">
    <property type="protein sequence ID" value="KAJ7193549.1"/>
    <property type="molecule type" value="Genomic_DNA"/>
</dbReference>
<dbReference type="SUPFAM" id="SSF52047">
    <property type="entry name" value="RNI-like"/>
    <property type="match status" value="1"/>
</dbReference>
<evidence type="ECO:0000313" key="1">
    <source>
        <dbReference type="EMBL" id="KAJ7193549.1"/>
    </source>
</evidence>
<evidence type="ECO:0008006" key="3">
    <source>
        <dbReference type="Google" id="ProtNLM"/>
    </source>
</evidence>
<dbReference type="InterPro" id="IPR032675">
    <property type="entry name" value="LRR_dom_sf"/>
</dbReference>
<dbReference type="AlphaFoldDB" id="A0AAD6Y499"/>
<accession>A0AAD6Y499</accession>
<sequence>MSEPVDRINPKCSRFNSMDIPLLSSPDSCGPPPLTWRDLLPVPGYVAPKTLVTLKSLLADRALTAKRPRQQPPSLIFRLPAEMLAEIFVEATAGDQEALSTFFPMHFHLVLSHVCGLWRAVALHTPSLWCRVTLHLGGRTSGFGGIKSLAQACFKRSCELPLALVVTSSVATASILPNFCMDLVLPVRHRIRHLDLSLAAIFTESIFKLPKNSLKVLRTLSISALISDDQGPWFRAMSGLEGAPLLESVKLRCVQAATGRLAERHQGMRFDPYLARLPWDRLLELHLEDLEIRDDDAIYALGETTSLVHCSLDLRIMLPLAPVIPFTNMPAPVDLPPPKRKPVTLPALRIFELVVSGHDGPHVTEFFDRLVLPSLKELSIKYKDRQTLPCGTLTALQTRSSFSLERLLVGNRLGDSILPFLESNPLLRCLQLLMCSLELAPLAAALTLASGHASAGLLPRLCTLTLADRWLDGPAAVWAGATTALLKMVRSRRHGGVPQLDEFVFGAQRPLSAKKAARLEHWRAEGLRVRTVTILPERRIAHLMRTDYIQMILFEG</sequence>
<organism evidence="1 2">
    <name type="scientific">Mycena pura</name>
    <dbReference type="NCBI Taxonomy" id="153505"/>
    <lineage>
        <taxon>Eukaryota</taxon>
        <taxon>Fungi</taxon>
        <taxon>Dikarya</taxon>
        <taxon>Basidiomycota</taxon>
        <taxon>Agaricomycotina</taxon>
        <taxon>Agaricomycetes</taxon>
        <taxon>Agaricomycetidae</taxon>
        <taxon>Agaricales</taxon>
        <taxon>Marasmiineae</taxon>
        <taxon>Mycenaceae</taxon>
        <taxon>Mycena</taxon>
    </lineage>
</organism>
<dbReference type="Gene3D" id="3.80.10.10">
    <property type="entry name" value="Ribonuclease Inhibitor"/>
    <property type="match status" value="1"/>
</dbReference>
<dbReference type="Proteomes" id="UP001219525">
    <property type="component" value="Unassembled WGS sequence"/>
</dbReference>
<reference evidence="1" key="1">
    <citation type="submission" date="2023-03" db="EMBL/GenBank/DDBJ databases">
        <title>Massive genome expansion in bonnet fungi (Mycena s.s.) driven by repeated elements and novel gene families across ecological guilds.</title>
        <authorList>
            <consortium name="Lawrence Berkeley National Laboratory"/>
            <person name="Harder C.B."/>
            <person name="Miyauchi S."/>
            <person name="Viragh M."/>
            <person name="Kuo A."/>
            <person name="Thoen E."/>
            <person name="Andreopoulos B."/>
            <person name="Lu D."/>
            <person name="Skrede I."/>
            <person name="Drula E."/>
            <person name="Henrissat B."/>
            <person name="Morin E."/>
            <person name="Kohler A."/>
            <person name="Barry K."/>
            <person name="LaButti K."/>
            <person name="Morin E."/>
            <person name="Salamov A."/>
            <person name="Lipzen A."/>
            <person name="Mereny Z."/>
            <person name="Hegedus B."/>
            <person name="Baldrian P."/>
            <person name="Stursova M."/>
            <person name="Weitz H."/>
            <person name="Taylor A."/>
            <person name="Grigoriev I.V."/>
            <person name="Nagy L.G."/>
            <person name="Martin F."/>
            <person name="Kauserud H."/>
        </authorList>
    </citation>
    <scope>NUCLEOTIDE SEQUENCE</scope>
    <source>
        <strain evidence="1">9144</strain>
    </source>
</reference>
<keyword evidence="2" id="KW-1185">Reference proteome</keyword>
<proteinExistence type="predicted"/>
<protein>
    <recommendedName>
        <fullName evidence="3">F-box domain-containing protein</fullName>
    </recommendedName>
</protein>
<evidence type="ECO:0000313" key="2">
    <source>
        <dbReference type="Proteomes" id="UP001219525"/>
    </source>
</evidence>
<comment type="caution">
    <text evidence="1">The sequence shown here is derived from an EMBL/GenBank/DDBJ whole genome shotgun (WGS) entry which is preliminary data.</text>
</comment>